<evidence type="ECO:0000313" key="2">
    <source>
        <dbReference type="EMBL" id="CAB0032998.1"/>
    </source>
</evidence>
<dbReference type="PANTHER" id="PTHR12358:SF112">
    <property type="entry name" value="LD11247P-RELATED"/>
    <property type="match status" value="1"/>
</dbReference>
<feature type="domain" description="DAGKc" evidence="1">
    <location>
        <begin position="572"/>
        <end position="720"/>
    </location>
</feature>
<dbReference type="AlphaFoldDB" id="A0A6H5I505"/>
<dbReference type="Gene3D" id="2.60.200.40">
    <property type="match status" value="1"/>
</dbReference>
<dbReference type="InterPro" id="IPR016064">
    <property type="entry name" value="NAD/diacylglycerol_kinase_sf"/>
</dbReference>
<evidence type="ECO:0000259" key="1">
    <source>
        <dbReference type="PROSITE" id="PS50146"/>
    </source>
</evidence>
<reference evidence="2 3" key="1">
    <citation type="submission" date="2020-02" db="EMBL/GenBank/DDBJ databases">
        <authorList>
            <person name="Ferguson B K."/>
        </authorList>
    </citation>
    <scope>NUCLEOTIDE SEQUENCE [LARGE SCALE GENOMIC DNA]</scope>
</reference>
<dbReference type="OrthoDB" id="3853857at2759"/>
<dbReference type="InterPro" id="IPR050187">
    <property type="entry name" value="Lipid_Phosphate_FormReg"/>
</dbReference>
<dbReference type="SUPFAM" id="SSF111331">
    <property type="entry name" value="NAD kinase/diacylglycerol kinase-like"/>
    <property type="match status" value="1"/>
</dbReference>
<evidence type="ECO:0000313" key="3">
    <source>
        <dbReference type="Proteomes" id="UP000479190"/>
    </source>
</evidence>
<accession>A0A6H5I505</accession>
<dbReference type="InterPro" id="IPR001206">
    <property type="entry name" value="Diacylglycerol_kinase_cat_dom"/>
</dbReference>
<dbReference type="InterPro" id="IPR017438">
    <property type="entry name" value="ATP-NAD_kinase_N"/>
</dbReference>
<feature type="non-terminal residue" evidence="2">
    <location>
        <position position="1"/>
    </location>
</feature>
<name>A0A6H5I505_9HYME</name>
<dbReference type="SMART" id="SM00046">
    <property type="entry name" value="DAGKc"/>
    <property type="match status" value="1"/>
</dbReference>
<proteinExistence type="predicted"/>
<dbReference type="Proteomes" id="UP000479190">
    <property type="component" value="Unassembled WGS sequence"/>
</dbReference>
<dbReference type="GO" id="GO:0005737">
    <property type="term" value="C:cytoplasm"/>
    <property type="evidence" value="ECO:0007669"/>
    <property type="project" value="TreeGrafter"/>
</dbReference>
<dbReference type="Pfam" id="PF00781">
    <property type="entry name" value="DAGK_cat"/>
    <property type="match status" value="1"/>
</dbReference>
<dbReference type="PANTHER" id="PTHR12358">
    <property type="entry name" value="SPHINGOSINE KINASE"/>
    <property type="match status" value="1"/>
</dbReference>
<dbReference type="GO" id="GO:0016020">
    <property type="term" value="C:membrane"/>
    <property type="evidence" value="ECO:0007669"/>
    <property type="project" value="TreeGrafter"/>
</dbReference>
<keyword evidence="3" id="KW-1185">Reference proteome</keyword>
<gene>
    <name evidence="2" type="ORF">TBRA_LOCUS4921</name>
</gene>
<dbReference type="GO" id="GO:0046512">
    <property type="term" value="P:sphingosine biosynthetic process"/>
    <property type="evidence" value="ECO:0007669"/>
    <property type="project" value="TreeGrafter"/>
</dbReference>
<dbReference type="GO" id="GO:0001727">
    <property type="term" value="F:lipid kinase activity"/>
    <property type="evidence" value="ECO:0007669"/>
    <property type="project" value="TreeGrafter"/>
</dbReference>
<dbReference type="EMBL" id="CADCXV010000695">
    <property type="protein sequence ID" value="CAB0032998.1"/>
    <property type="molecule type" value="Genomic_DNA"/>
</dbReference>
<dbReference type="Gene3D" id="3.40.50.10330">
    <property type="entry name" value="Probable inorganic polyphosphate/atp-NAD kinase, domain 1"/>
    <property type="match status" value="1"/>
</dbReference>
<sequence>VNFIHFNEKYLIEHGKIVSERRLCNSGGLQSKSRRMAKKGQPAALQADVTNDEEWNKIVERPGLVEAKARRKYEAKMSHYLAVLDRETYIVLFPWIFTDEEGKKRDKKHSPPYLELIDQLLPGSYSVEQEIRRDIDDELIAELIKETNCNISDDTRHLMKDGKAMVLRLKYTATRHDELDSVTCLINLLYKETDVPETTYELVEDCASYTGEDLIQDETELQTYLKEVTKTDKASTPHTTSVDQPSNLLSSFWSHPATRNPGEVSPLLRRCAYQLAPTIATVAAERRSRAEAGVAAAAAVVFELGASSRNISHMCNEPARSLCVVYKHSQALCEVLRPTTTLRCDMPRAIAGRSERYIIPVTSITAAAAAAAQSCARLRIREHRVIPAPSLHISADATRTSRAPAAITRTARILAQMSFARLSTSSLSLSPVKKNGRAEIFWTARTTTSQRWKLRLRQRRVEGPAPTGRHQRAGTAHDEYDSSAYLYVYAYTLKKSKSSTKSSTKKQQQARRRERMTVTLRFRSFDRYEDNLREASRWRLALKCLVHKLPVPKTYMSPTHRNLDSLLSECPGEPKKLLVMLNPKSGPGRGRESFQRRVHPILSEADLTYDVFITRHSDYARDFVRSRDLSQWSGLVLVGGDGIVFEAINGLLQRPDWDVWTSGAVWPIAVIPCGSGNGLAKSIAHSKGEPYDQNPMLISSLSVVRRQTSRMDLVRIETRKQVLYSFLSVGWGLLADIDIESERLRAIGGQRFTVWSFARLIGLRTYRGTVSYLPREKLLTNGCGGGDDKIIQDNGITHSKSYGDQLDRLVNFFFIFYLIITFTNHLCCARLEFSVQSFDSANHQILFP</sequence>
<organism evidence="2 3">
    <name type="scientific">Trichogramma brassicae</name>
    <dbReference type="NCBI Taxonomy" id="86971"/>
    <lineage>
        <taxon>Eukaryota</taxon>
        <taxon>Metazoa</taxon>
        <taxon>Ecdysozoa</taxon>
        <taxon>Arthropoda</taxon>
        <taxon>Hexapoda</taxon>
        <taxon>Insecta</taxon>
        <taxon>Pterygota</taxon>
        <taxon>Neoptera</taxon>
        <taxon>Endopterygota</taxon>
        <taxon>Hymenoptera</taxon>
        <taxon>Apocrita</taxon>
        <taxon>Proctotrupomorpha</taxon>
        <taxon>Chalcidoidea</taxon>
        <taxon>Trichogrammatidae</taxon>
        <taxon>Trichogramma</taxon>
    </lineage>
</organism>
<dbReference type="PROSITE" id="PS50146">
    <property type="entry name" value="DAGK"/>
    <property type="match status" value="1"/>
</dbReference>
<protein>
    <recommendedName>
        <fullName evidence="1">DAGKc domain-containing protein</fullName>
    </recommendedName>
</protein>